<dbReference type="SUPFAM" id="SSF69055">
    <property type="entry name" value="1-deoxy-D-xylulose-5-phosphate reductoisomerase, C-terminal domain"/>
    <property type="match status" value="1"/>
</dbReference>
<comment type="pathway">
    <text evidence="1 9">Isoprenoid biosynthesis; isopentenyl diphosphate biosynthesis via DXP pathway; isopentenyl diphosphate from 1-deoxy-D-xylulose 5-phosphate: step 1/6.</text>
</comment>
<dbReference type="GO" id="GO:0016853">
    <property type="term" value="F:isomerase activity"/>
    <property type="evidence" value="ECO:0007669"/>
    <property type="project" value="UniProtKB-KW"/>
</dbReference>
<comment type="catalytic activity">
    <reaction evidence="8">
        <text>2-C-methyl-D-erythritol 4-phosphate + NADP(+) = 1-deoxy-D-xylulose 5-phosphate + NADPH + H(+)</text>
        <dbReference type="Rhea" id="RHEA:13717"/>
        <dbReference type="ChEBI" id="CHEBI:15378"/>
        <dbReference type="ChEBI" id="CHEBI:57783"/>
        <dbReference type="ChEBI" id="CHEBI:57792"/>
        <dbReference type="ChEBI" id="CHEBI:58262"/>
        <dbReference type="ChEBI" id="CHEBI:58349"/>
        <dbReference type="EC" id="1.1.1.267"/>
    </reaction>
    <physiologicalReaction direction="right-to-left" evidence="8">
        <dbReference type="Rhea" id="RHEA:13719"/>
    </physiologicalReaction>
</comment>
<sequence>MQKRRVVILGSTGSIGTSALKVARDIPDRMEIVGLAAGTSVEALARQAREFNVRNVCIFDPSGADELARALPGAQVETGEEGLCRLAQLPEADMVLISIVGTAGLKPAFAAIEAGKDLAIASKEILVMAGQIVMEKARQAGVRVLPVDSEHNAIFQCLNGNHGGPEAVSRLILTASGGPFRTWRKEDLEHVTLEQALRHPTWSMGRKITIDSATLFNKGLEMIEARWLFDIPMEKVDVIVHPQSIVHSMVEYRDGTVLAQMSSSDMCFPIQYAVTWPDRVPNSLKQLNFAEIGQLMFEAPRPDAFPALDLARRAGASSSTMAAVYNAANEVAVDAFIQGKITFPGIWKLVEAVMDGHSPADPRGELAPILEADQWARRRAAELIPSIPRPS</sequence>
<dbReference type="AlphaFoldDB" id="A0A2N8HBK5"/>
<feature type="domain" description="1-deoxy-D-xylulose 5-phosphate reductoisomerase C-terminal" evidence="11">
    <location>
        <begin position="144"/>
        <end position="229"/>
    </location>
</feature>
<evidence type="ECO:0000256" key="4">
    <source>
        <dbReference type="ARBA" id="ARBA00022857"/>
    </source>
</evidence>
<proteinExistence type="inferred from homology"/>
<keyword evidence="9" id="KW-0460">Magnesium</keyword>
<gene>
    <name evidence="9" type="primary">dxr</name>
    <name evidence="13" type="ORF">CXU22_11470</name>
</gene>
<dbReference type="Gene3D" id="1.10.1740.10">
    <property type="match status" value="1"/>
</dbReference>
<dbReference type="EC" id="1.1.1.267" evidence="9"/>
<evidence type="ECO:0000259" key="11">
    <source>
        <dbReference type="Pfam" id="PF08436"/>
    </source>
</evidence>
<feature type="binding site" evidence="9">
    <location>
        <position position="221"/>
    </location>
    <ligand>
        <name>1-deoxy-D-xylulose 5-phosphate</name>
        <dbReference type="ChEBI" id="CHEBI:57792"/>
    </ligand>
</feature>
<keyword evidence="13" id="KW-0413">Isomerase</keyword>
<dbReference type="GO" id="GO:0070402">
    <property type="term" value="F:NADPH binding"/>
    <property type="evidence" value="ECO:0007669"/>
    <property type="project" value="InterPro"/>
</dbReference>
<comment type="similarity">
    <text evidence="2 9">Belongs to the DXR family.</text>
</comment>
<feature type="binding site" evidence="9">
    <location>
        <position position="221"/>
    </location>
    <ligand>
        <name>Mn(2+)</name>
        <dbReference type="ChEBI" id="CHEBI:29035"/>
    </ligand>
</feature>
<dbReference type="SUPFAM" id="SSF51735">
    <property type="entry name" value="NAD(P)-binding Rossmann-fold domains"/>
    <property type="match status" value="1"/>
</dbReference>
<feature type="binding site" evidence="9">
    <location>
        <position position="12"/>
    </location>
    <ligand>
        <name>NADPH</name>
        <dbReference type="ChEBI" id="CHEBI:57783"/>
    </ligand>
</feature>
<keyword evidence="5 9" id="KW-0560">Oxidoreductase</keyword>
<dbReference type="PANTHER" id="PTHR30525">
    <property type="entry name" value="1-DEOXY-D-XYLULOSE 5-PHOSPHATE REDUCTOISOMERASE"/>
    <property type="match status" value="1"/>
</dbReference>
<feature type="binding site" evidence="9">
    <location>
        <position position="38"/>
    </location>
    <ligand>
        <name>NADPH</name>
        <dbReference type="ChEBI" id="CHEBI:57783"/>
    </ligand>
</feature>
<evidence type="ECO:0000256" key="5">
    <source>
        <dbReference type="ARBA" id="ARBA00023002"/>
    </source>
</evidence>
<dbReference type="Gene3D" id="3.40.50.720">
    <property type="entry name" value="NAD(P)-binding Rossmann-like Domain"/>
    <property type="match status" value="1"/>
</dbReference>
<dbReference type="SUPFAM" id="SSF55347">
    <property type="entry name" value="Glyceraldehyde-3-phosphate dehydrogenase-like, C-terminal domain"/>
    <property type="match status" value="1"/>
</dbReference>
<dbReference type="InterPro" id="IPR036291">
    <property type="entry name" value="NAD(P)-bd_dom_sf"/>
</dbReference>
<dbReference type="Pfam" id="PF02670">
    <property type="entry name" value="DXP_reductoisom"/>
    <property type="match status" value="1"/>
</dbReference>
<comment type="caution">
    <text evidence="13">The sequence shown here is derived from an EMBL/GenBank/DDBJ whole genome shotgun (WGS) entry which is preliminary data.</text>
</comment>
<evidence type="ECO:0000313" key="14">
    <source>
        <dbReference type="Proteomes" id="UP000236000"/>
    </source>
</evidence>
<comment type="cofactor">
    <cofactor evidence="9">
        <name>Mg(2+)</name>
        <dbReference type="ChEBI" id="CHEBI:18420"/>
    </cofactor>
    <cofactor evidence="9">
        <name>Mn(2+)</name>
        <dbReference type="ChEBI" id="CHEBI:29035"/>
    </cofactor>
</comment>
<feature type="binding site" evidence="9">
    <location>
        <position position="205"/>
    </location>
    <ligand>
        <name>NADPH</name>
        <dbReference type="ChEBI" id="CHEBI:57783"/>
    </ligand>
</feature>
<evidence type="ECO:0000256" key="2">
    <source>
        <dbReference type="ARBA" id="ARBA00006825"/>
    </source>
</evidence>
<reference evidence="13 14" key="1">
    <citation type="journal article" date="2017" name="BMC Genomics">
        <title>Genome sequencing of 39 Akkermansia muciniphila isolates reveals its population structure, genomic and functional diverisity, and global distribution in mammalian gut microbiotas.</title>
        <authorList>
            <person name="Guo X."/>
            <person name="Li S."/>
            <person name="Zhang J."/>
            <person name="Wu F."/>
            <person name="Li X."/>
            <person name="Wu D."/>
            <person name="Zhang M."/>
            <person name="Ou Z."/>
            <person name="Jie Z."/>
            <person name="Yan Q."/>
            <person name="Li P."/>
            <person name="Yi J."/>
            <person name="Peng Y."/>
        </authorList>
    </citation>
    <scope>NUCLEOTIDE SEQUENCE [LARGE SCALE GENOMIC DNA]</scope>
    <source>
        <strain evidence="13 14">GP24</strain>
    </source>
</reference>
<dbReference type="InterPro" id="IPR036169">
    <property type="entry name" value="DXPR_C_sf"/>
</dbReference>
<keyword evidence="6 9" id="KW-0464">Manganese</keyword>
<comment type="function">
    <text evidence="9">Catalyzes the NADPH-dependent rearrangement and reduction of 1-deoxy-D-xylulose-5-phosphate (DXP) to 2-C-methyl-D-erythritol 4-phosphate (MEP).</text>
</comment>
<evidence type="ECO:0000256" key="6">
    <source>
        <dbReference type="ARBA" id="ARBA00023211"/>
    </source>
</evidence>
<dbReference type="Proteomes" id="UP000236000">
    <property type="component" value="Unassembled WGS sequence"/>
</dbReference>
<accession>A0A2N8HBK5</accession>
<feature type="binding site" evidence="9">
    <location>
        <position position="150"/>
    </location>
    <ligand>
        <name>Mn(2+)</name>
        <dbReference type="ChEBI" id="CHEBI:29035"/>
    </ligand>
</feature>
<dbReference type="GO" id="GO:0030604">
    <property type="term" value="F:1-deoxy-D-xylulose-5-phosphate reductoisomerase activity"/>
    <property type="evidence" value="ECO:0007669"/>
    <property type="project" value="UniProtKB-UniRule"/>
</dbReference>
<dbReference type="HAMAP" id="MF_00183">
    <property type="entry name" value="DXP_reductoisom"/>
    <property type="match status" value="1"/>
</dbReference>
<dbReference type="OrthoDB" id="9806546at2"/>
<feature type="binding site" evidence="9">
    <location>
        <position position="123"/>
    </location>
    <ligand>
        <name>1-deoxy-D-xylulose 5-phosphate</name>
        <dbReference type="ChEBI" id="CHEBI:57792"/>
    </ligand>
</feature>
<keyword evidence="7 9" id="KW-0414">Isoprene biosynthesis</keyword>
<evidence type="ECO:0000256" key="1">
    <source>
        <dbReference type="ARBA" id="ARBA00005094"/>
    </source>
</evidence>
<dbReference type="Pfam" id="PF13288">
    <property type="entry name" value="DXPR_C"/>
    <property type="match status" value="1"/>
</dbReference>
<feature type="binding site" evidence="9">
    <location>
        <position position="176"/>
    </location>
    <ligand>
        <name>1-deoxy-D-xylulose 5-phosphate</name>
        <dbReference type="ChEBI" id="CHEBI:57792"/>
    </ligand>
</feature>
<feature type="binding site" evidence="9">
    <location>
        <position position="218"/>
    </location>
    <ligand>
        <name>1-deoxy-D-xylulose 5-phosphate</name>
        <dbReference type="ChEBI" id="CHEBI:57792"/>
    </ligand>
</feature>
<feature type="binding site" evidence="9">
    <location>
        <position position="149"/>
    </location>
    <ligand>
        <name>1-deoxy-D-xylulose 5-phosphate</name>
        <dbReference type="ChEBI" id="CHEBI:57792"/>
    </ligand>
</feature>
<feature type="binding site" evidence="9">
    <location>
        <position position="124"/>
    </location>
    <ligand>
        <name>NADPH</name>
        <dbReference type="ChEBI" id="CHEBI:57783"/>
    </ligand>
</feature>
<feature type="binding site" evidence="9">
    <location>
        <position position="14"/>
    </location>
    <ligand>
        <name>NADPH</name>
        <dbReference type="ChEBI" id="CHEBI:57783"/>
    </ligand>
</feature>
<dbReference type="PANTHER" id="PTHR30525:SF0">
    <property type="entry name" value="1-DEOXY-D-XYLULOSE 5-PHOSPHATE REDUCTOISOMERASE, CHLOROPLASTIC"/>
    <property type="match status" value="1"/>
</dbReference>
<feature type="binding site" evidence="9">
    <location>
        <position position="15"/>
    </location>
    <ligand>
        <name>NADPH</name>
        <dbReference type="ChEBI" id="CHEBI:57783"/>
    </ligand>
</feature>
<keyword evidence="3 9" id="KW-0479">Metal-binding</keyword>
<dbReference type="Pfam" id="PF08436">
    <property type="entry name" value="DXP_redisom_C"/>
    <property type="match status" value="1"/>
</dbReference>
<feature type="binding site" evidence="9">
    <location>
        <position position="217"/>
    </location>
    <ligand>
        <name>1-deoxy-D-xylulose 5-phosphate</name>
        <dbReference type="ChEBI" id="CHEBI:57792"/>
    </ligand>
</feature>
<dbReference type="EMBL" id="PJKA01000013">
    <property type="protein sequence ID" value="PNC17232.1"/>
    <property type="molecule type" value="Genomic_DNA"/>
</dbReference>
<dbReference type="GO" id="GO:0030145">
    <property type="term" value="F:manganese ion binding"/>
    <property type="evidence" value="ECO:0007669"/>
    <property type="project" value="TreeGrafter"/>
</dbReference>
<comment type="caution">
    <text evidence="9">Lacks conserved residue(s) required for the propagation of feature annotation.</text>
</comment>
<evidence type="ECO:0000256" key="9">
    <source>
        <dbReference type="HAMAP-Rule" id="MF_00183"/>
    </source>
</evidence>
<evidence type="ECO:0000259" key="12">
    <source>
        <dbReference type="Pfam" id="PF13288"/>
    </source>
</evidence>
<feature type="binding site" evidence="9">
    <location>
        <position position="150"/>
    </location>
    <ligand>
        <name>1-deoxy-D-xylulose 5-phosphate</name>
        <dbReference type="ChEBI" id="CHEBI:57792"/>
    </ligand>
</feature>
<evidence type="ECO:0000259" key="10">
    <source>
        <dbReference type="Pfam" id="PF02670"/>
    </source>
</evidence>
<dbReference type="InterPro" id="IPR013512">
    <property type="entry name" value="DXP_reductoisomerase_N"/>
</dbReference>
<feature type="binding site" evidence="9">
    <location>
        <position position="13"/>
    </location>
    <ligand>
        <name>NADPH</name>
        <dbReference type="ChEBI" id="CHEBI:57783"/>
    </ligand>
</feature>
<feature type="binding site" evidence="9">
    <location>
        <position position="199"/>
    </location>
    <ligand>
        <name>1-deoxy-D-xylulose 5-phosphate</name>
        <dbReference type="ChEBI" id="CHEBI:57792"/>
    </ligand>
</feature>
<feature type="binding site" evidence="9">
    <location>
        <position position="212"/>
    </location>
    <ligand>
        <name>1-deoxy-D-xylulose 5-phosphate</name>
        <dbReference type="ChEBI" id="CHEBI:57792"/>
    </ligand>
</feature>
<dbReference type="UniPathway" id="UPA00056">
    <property type="reaction ID" value="UER00092"/>
</dbReference>
<feature type="domain" description="DXP reductoisomerase C-terminal" evidence="12">
    <location>
        <begin position="261"/>
        <end position="378"/>
    </location>
</feature>
<dbReference type="GO" id="GO:0051484">
    <property type="term" value="P:isopentenyl diphosphate biosynthetic process, methylerythritol 4-phosphate pathway involved in terpenoid biosynthetic process"/>
    <property type="evidence" value="ECO:0007669"/>
    <property type="project" value="UniProtKB-ARBA"/>
</dbReference>
<name>A0A2N8HBK5_9BACT</name>
<evidence type="ECO:0000256" key="8">
    <source>
        <dbReference type="ARBA" id="ARBA00048543"/>
    </source>
</evidence>
<dbReference type="NCBIfam" id="TIGR00243">
    <property type="entry name" value="Dxr"/>
    <property type="match status" value="1"/>
</dbReference>
<protein>
    <recommendedName>
        <fullName evidence="9">1-deoxy-D-xylulose 5-phosphate reductoisomerase</fullName>
        <shortName evidence="9">DXP reductoisomerase</shortName>
        <ecNumber evidence="9">1.1.1.267</ecNumber>
    </recommendedName>
    <alternativeName>
        <fullName evidence="9">1-deoxyxylulose-5-phosphate reductoisomerase</fullName>
    </alternativeName>
    <alternativeName>
        <fullName evidence="9">2-C-methyl-D-erythritol 4-phosphate synthase</fullName>
    </alternativeName>
</protein>
<dbReference type="InterPro" id="IPR026877">
    <property type="entry name" value="DXPR_C"/>
</dbReference>
<keyword evidence="4 9" id="KW-0521">NADP</keyword>
<evidence type="ECO:0000313" key="13">
    <source>
        <dbReference type="EMBL" id="PNC17232.1"/>
    </source>
</evidence>
<dbReference type="InterPro" id="IPR013644">
    <property type="entry name" value="DXP_reductoisomerase_C"/>
</dbReference>
<dbReference type="NCBIfam" id="NF009114">
    <property type="entry name" value="PRK12464.1"/>
    <property type="match status" value="1"/>
</dbReference>
<dbReference type="InterPro" id="IPR003821">
    <property type="entry name" value="DXP_reductoisomerase"/>
</dbReference>
<feature type="domain" description="1-deoxy-D-xylulose 5-phosphate reductoisomerase N-terminal" evidence="10">
    <location>
        <begin position="6"/>
        <end position="130"/>
    </location>
</feature>
<evidence type="ECO:0000256" key="3">
    <source>
        <dbReference type="ARBA" id="ARBA00022723"/>
    </source>
</evidence>
<dbReference type="PIRSF" id="PIRSF006205">
    <property type="entry name" value="Dxp_reductismrs"/>
    <property type="match status" value="1"/>
</dbReference>
<evidence type="ECO:0000256" key="7">
    <source>
        <dbReference type="ARBA" id="ARBA00023229"/>
    </source>
</evidence>
<organism evidence="13 14">
    <name type="scientific">Akkermansia muciniphila</name>
    <dbReference type="NCBI Taxonomy" id="239935"/>
    <lineage>
        <taxon>Bacteria</taxon>
        <taxon>Pseudomonadati</taxon>
        <taxon>Verrucomicrobiota</taxon>
        <taxon>Verrucomicrobiia</taxon>
        <taxon>Verrucomicrobiales</taxon>
        <taxon>Akkermansiaceae</taxon>
        <taxon>Akkermansia</taxon>
    </lineage>
</organism>
<feature type="binding site" evidence="9">
    <location>
        <position position="148"/>
    </location>
    <ligand>
        <name>Mn(2+)</name>
        <dbReference type="ChEBI" id="CHEBI:29035"/>
    </ligand>
</feature>
<dbReference type="FunFam" id="3.40.50.720:FF:000045">
    <property type="entry name" value="1-deoxy-D-xylulose 5-phosphate reductoisomerase"/>
    <property type="match status" value="1"/>
</dbReference>
<dbReference type="RefSeq" id="WP_102715585.1">
    <property type="nucleotide sequence ID" value="NZ_PJKA01000013.1"/>
</dbReference>